<dbReference type="Pfam" id="PF01527">
    <property type="entry name" value="HTH_Tnp_1"/>
    <property type="match status" value="1"/>
</dbReference>
<dbReference type="GO" id="GO:0004803">
    <property type="term" value="F:transposase activity"/>
    <property type="evidence" value="ECO:0007669"/>
    <property type="project" value="InterPro"/>
</dbReference>
<protein>
    <submittedName>
        <fullName evidence="1">Transposase</fullName>
    </submittedName>
</protein>
<proteinExistence type="predicted"/>
<reference evidence="1 2" key="1">
    <citation type="submission" date="2018-12" db="EMBL/GenBank/DDBJ databases">
        <title>The Draft Genome Sequence of the Soil Bacterium Pedobacter tournemirensis R1.</title>
        <authorList>
            <person name="He J."/>
        </authorList>
    </citation>
    <scope>NUCLEOTIDE SEQUENCE [LARGE SCALE GENOMIC DNA]</scope>
    <source>
        <strain evidence="1 2">R1</strain>
    </source>
</reference>
<name>A0A4Q0M292_9SPHI</name>
<evidence type="ECO:0000313" key="1">
    <source>
        <dbReference type="EMBL" id="RXF66951.1"/>
    </source>
</evidence>
<dbReference type="SUPFAM" id="SSF46689">
    <property type="entry name" value="Homeodomain-like"/>
    <property type="match status" value="1"/>
</dbReference>
<organism evidence="1 2">
    <name type="scientific">Arcticibacter tournemirensis</name>
    <dbReference type="NCBI Taxonomy" id="699437"/>
    <lineage>
        <taxon>Bacteria</taxon>
        <taxon>Pseudomonadati</taxon>
        <taxon>Bacteroidota</taxon>
        <taxon>Sphingobacteriia</taxon>
        <taxon>Sphingobacteriales</taxon>
        <taxon>Sphingobacteriaceae</taxon>
        <taxon>Arcticibacter</taxon>
    </lineage>
</organism>
<gene>
    <name evidence="1" type="ORF">EKH83_21275</name>
</gene>
<dbReference type="EMBL" id="RXOC01000027">
    <property type="protein sequence ID" value="RXF66951.1"/>
    <property type="molecule type" value="Genomic_DNA"/>
</dbReference>
<dbReference type="InterPro" id="IPR002514">
    <property type="entry name" value="Transposase_8"/>
</dbReference>
<dbReference type="Proteomes" id="UP000290848">
    <property type="component" value="Unassembled WGS sequence"/>
</dbReference>
<sequence>MKALLTEPKVYSKAFKEKLIVKVVYQNLSIKEVAYDHGLPNTHILSNWVSIYKRGLEKGAVSLPLMNPNEKDSKALKAHIKQLEKALEKANVMIYGLNSMIDYAEKELKVPLRKKHGTKQSR</sequence>
<accession>A0A4Q0M292</accession>
<dbReference type="GO" id="GO:0006313">
    <property type="term" value="P:DNA transposition"/>
    <property type="evidence" value="ECO:0007669"/>
    <property type="project" value="InterPro"/>
</dbReference>
<evidence type="ECO:0000313" key="2">
    <source>
        <dbReference type="Proteomes" id="UP000290848"/>
    </source>
</evidence>
<dbReference type="InterPro" id="IPR009057">
    <property type="entry name" value="Homeodomain-like_sf"/>
</dbReference>
<dbReference type="AlphaFoldDB" id="A0A4Q0M292"/>
<dbReference type="GO" id="GO:0003677">
    <property type="term" value="F:DNA binding"/>
    <property type="evidence" value="ECO:0007669"/>
    <property type="project" value="InterPro"/>
</dbReference>
<comment type="caution">
    <text evidence="1">The sequence shown here is derived from an EMBL/GenBank/DDBJ whole genome shotgun (WGS) entry which is preliminary data.</text>
</comment>